<reference evidence="1 2" key="1">
    <citation type="submission" date="2015-12" db="EMBL/GenBank/DDBJ databases">
        <title>Genome sequence of Aneurinibacillus soli.</title>
        <authorList>
            <person name="Lee J.S."/>
            <person name="Lee K.C."/>
            <person name="Kim K.K."/>
            <person name="Lee B.W."/>
        </authorList>
    </citation>
    <scope>NUCLEOTIDE SEQUENCE [LARGE SCALE GENOMIC DNA]</scope>
    <source>
        <strain evidence="1 2">CB4</strain>
    </source>
</reference>
<dbReference type="AlphaFoldDB" id="A0A0U5B4Y3"/>
<evidence type="ECO:0000313" key="1">
    <source>
        <dbReference type="EMBL" id="BAU26060.1"/>
    </source>
</evidence>
<keyword evidence="2" id="KW-1185">Reference proteome</keyword>
<dbReference type="OrthoDB" id="2379565at2"/>
<organism evidence="1 2">
    <name type="scientific">Aneurinibacillus soli</name>
    <dbReference type="NCBI Taxonomy" id="1500254"/>
    <lineage>
        <taxon>Bacteria</taxon>
        <taxon>Bacillati</taxon>
        <taxon>Bacillota</taxon>
        <taxon>Bacilli</taxon>
        <taxon>Bacillales</taxon>
        <taxon>Paenibacillaceae</taxon>
        <taxon>Aneurinibacillus group</taxon>
        <taxon>Aneurinibacillus</taxon>
    </lineage>
</organism>
<proteinExistence type="predicted"/>
<dbReference type="Proteomes" id="UP000217696">
    <property type="component" value="Chromosome"/>
</dbReference>
<sequence>MKYTKKIVTALLAGSFLSTTPVFAATLPATSVTTSPSSSTLQKNIQESLQTLYTLVPELRDFQLKESNTYQRNQTSFQVLSYAGKAEKANATVVFNLDTGELYRFTITHPDWASKNNPSISLVKATATEFLNKMLGEKEAEHYQFDDGVGFMSSGGMEDGKEVVFTEAFAQFSPLIHGIPLESSYDIRMSVNAAGRVTSFSNENKKINTDLFPDPRQAISKAQAEELFLASLKPELIYDEKQPTAIKNLGDREGEHPVLKYVMGNPSTINAITGTSTTSDVPQEQWNRKMYTVIPKGQTLTVRNEQEAAQILKSELGMDVSGLSLSKNKYDNPYNQRALQSYTWSKKDDHTEEYVVQVDAPANRVLAMGMHRQGEIDQSKPVTKKITKEEAEQIAVKTLEKYLPTSVKEVQVSEVFSIGEDYIPSWVDKSKLEKTTTAMINTYYVSIAETHNHIPISTRTYNIHIDHTNGEVIDISFIPEETRTALPDSKNTITKEVAAIEYIKKHPLQLQYRWDYYGDQLAPAPQLVYAPTYDYSYSYIDAISGQTINVLNK</sequence>
<protein>
    <submittedName>
        <fullName evidence="1">Uncharacterized protein</fullName>
    </submittedName>
</protein>
<dbReference type="EMBL" id="AP017312">
    <property type="protein sequence ID" value="BAU26060.1"/>
    <property type="molecule type" value="Genomic_DNA"/>
</dbReference>
<name>A0A0U5B4Y3_9BACL</name>
<dbReference type="RefSeq" id="WP_096463140.1">
    <property type="nucleotide sequence ID" value="NZ_AP017312.1"/>
</dbReference>
<dbReference type="KEGG" id="asoc:CB4_00132"/>
<gene>
    <name evidence="1" type="ORF">CB4_00132</name>
</gene>
<evidence type="ECO:0000313" key="2">
    <source>
        <dbReference type="Proteomes" id="UP000217696"/>
    </source>
</evidence>
<accession>A0A0U5B4Y3</accession>